<dbReference type="Gene3D" id="3.90.1720.10">
    <property type="entry name" value="endopeptidase domain like (from Nostoc punctiforme)"/>
    <property type="match status" value="1"/>
</dbReference>
<dbReference type="GO" id="GO:0008234">
    <property type="term" value="F:cysteine-type peptidase activity"/>
    <property type="evidence" value="ECO:0007669"/>
    <property type="project" value="UniProtKB-KW"/>
</dbReference>
<sequence>MTDQVSRGEAIVGRAREWLGTPYRHQASCSGAGTDCLGLLRGVWRETVGPEPEGVPSYTADWSEPAQSEDLLAAARRNFDEIGRGEMRPGDVLVLRMRETGVAKHVGILAETPAGLLTLVHAYSGRGVVESSLTPAWVRRIAGVFRFPGGSV</sequence>
<dbReference type="Proteomes" id="UP000549457">
    <property type="component" value="Unassembled WGS sequence"/>
</dbReference>
<keyword evidence="4" id="KW-0788">Thiol protease</keyword>
<evidence type="ECO:0000259" key="5">
    <source>
        <dbReference type="PROSITE" id="PS51935"/>
    </source>
</evidence>
<evidence type="ECO:0000256" key="2">
    <source>
        <dbReference type="ARBA" id="ARBA00022670"/>
    </source>
</evidence>
<gene>
    <name evidence="6" type="ORF">HNP73_003444</name>
</gene>
<evidence type="ECO:0000256" key="3">
    <source>
        <dbReference type="ARBA" id="ARBA00022801"/>
    </source>
</evidence>
<evidence type="ECO:0000256" key="1">
    <source>
        <dbReference type="ARBA" id="ARBA00007074"/>
    </source>
</evidence>
<comment type="similarity">
    <text evidence="1">Belongs to the peptidase C40 family.</text>
</comment>
<feature type="domain" description="NlpC/P60" evidence="5">
    <location>
        <begin position="5"/>
        <end position="148"/>
    </location>
</feature>
<keyword evidence="2" id="KW-0645">Protease</keyword>
<dbReference type="GO" id="GO:0006508">
    <property type="term" value="P:proteolysis"/>
    <property type="evidence" value="ECO:0007669"/>
    <property type="project" value="UniProtKB-KW"/>
</dbReference>
<dbReference type="PROSITE" id="PS51935">
    <property type="entry name" value="NLPC_P60"/>
    <property type="match status" value="1"/>
</dbReference>
<dbReference type="RefSeq" id="WP_184152361.1">
    <property type="nucleotide sequence ID" value="NZ_JACHFM010000003.1"/>
</dbReference>
<dbReference type="InterPro" id="IPR011929">
    <property type="entry name" value="Phage_pept_NlpC/P60"/>
</dbReference>
<dbReference type="NCBIfam" id="TIGR02219">
    <property type="entry name" value="phage_NlpC_fam"/>
    <property type="match status" value="1"/>
</dbReference>
<organism evidence="6 7">
    <name type="scientific">Amaricoccus macauensis</name>
    <dbReference type="NCBI Taxonomy" id="57001"/>
    <lineage>
        <taxon>Bacteria</taxon>
        <taxon>Pseudomonadati</taxon>
        <taxon>Pseudomonadota</taxon>
        <taxon>Alphaproteobacteria</taxon>
        <taxon>Rhodobacterales</taxon>
        <taxon>Paracoccaceae</taxon>
        <taxon>Amaricoccus</taxon>
    </lineage>
</organism>
<dbReference type="EMBL" id="JACHFM010000003">
    <property type="protein sequence ID" value="MBB5223497.1"/>
    <property type="molecule type" value="Genomic_DNA"/>
</dbReference>
<proteinExistence type="inferred from homology"/>
<dbReference type="Pfam" id="PF00877">
    <property type="entry name" value="NLPC_P60"/>
    <property type="match status" value="1"/>
</dbReference>
<dbReference type="InterPro" id="IPR038765">
    <property type="entry name" value="Papain-like_cys_pep_sf"/>
</dbReference>
<keyword evidence="3" id="KW-0378">Hydrolase</keyword>
<name>A0A840SNB7_9RHOB</name>
<evidence type="ECO:0000313" key="7">
    <source>
        <dbReference type="Proteomes" id="UP000549457"/>
    </source>
</evidence>
<dbReference type="SUPFAM" id="SSF54001">
    <property type="entry name" value="Cysteine proteinases"/>
    <property type="match status" value="1"/>
</dbReference>
<comment type="caution">
    <text evidence="6">The sequence shown here is derived from an EMBL/GenBank/DDBJ whole genome shotgun (WGS) entry which is preliminary data.</text>
</comment>
<evidence type="ECO:0000313" key="6">
    <source>
        <dbReference type="EMBL" id="MBB5223497.1"/>
    </source>
</evidence>
<reference evidence="6 7" key="1">
    <citation type="submission" date="2020-08" db="EMBL/GenBank/DDBJ databases">
        <title>Genomic Encyclopedia of Type Strains, Phase IV (KMG-IV): sequencing the most valuable type-strain genomes for metagenomic binning, comparative biology and taxonomic classification.</title>
        <authorList>
            <person name="Goeker M."/>
        </authorList>
    </citation>
    <scope>NUCLEOTIDE SEQUENCE [LARGE SCALE GENOMIC DNA]</scope>
    <source>
        <strain evidence="6 7">DSM 101730</strain>
    </source>
</reference>
<dbReference type="AlphaFoldDB" id="A0A840SNB7"/>
<evidence type="ECO:0000256" key="4">
    <source>
        <dbReference type="ARBA" id="ARBA00022807"/>
    </source>
</evidence>
<dbReference type="InterPro" id="IPR000064">
    <property type="entry name" value="NLP_P60_dom"/>
</dbReference>
<accession>A0A840SNB7</accession>
<protein>
    <submittedName>
        <fullName evidence="6">NlpC/P60 family putative phage cell wall peptidase</fullName>
    </submittedName>
</protein>
<keyword evidence="7" id="KW-1185">Reference proteome</keyword>